<comment type="caution">
    <text evidence="2">The sequence shown here is derived from an EMBL/GenBank/DDBJ whole genome shotgun (WGS) entry which is preliminary data.</text>
</comment>
<evidence type="ECO:0008006" key="4">
    <source>
        <dbReference type="Google" id="ProtNLM"/>
    </source>
</evidence>
<organism evidence="2 3">
    <name type="scientific">Megalurothrips usitatus</name>
    <name type="common">bean blossom thrips</name>
    <dbReference type="NCBI Taxonomy" id="439358"/>
    <lineage>
        <taxon>Eukaryota</taxon>
        <taxon>Metazoa</taxon>
        <taxon>Ecdysozoa</taxon>
        <taxon>Arthropoda</taxon>
        <taxon>Hexapoda</taxon>
        <taxon>Insecta</taxon>
        <taxon>Pterygota</taxon>
        <taxon>Neoptera</taxon>
        <taxon>Paraneoptera</taxon>
        <taxon>Thysanoptera</taxon>
        <taxon>Terebrantia</taxon>
        <taxon>Thripoidea</taxon>
        <taxon>Thripidae</taxon>
        <taxon>Megalurothrips</taxon>
    </lineage>
</organism>
<dbReference type="AlphaFoldDB" id="A0AAV7XTN0"/>
<feature type="compositionally biased region" description="Basic and acidic residues" evidence="1">
    <location>
        <begin position="73"/>
        <end position="117"/>
    </location>
</feature>
<evidence type="ECO:0000313" key="3">
    <source>
        <dbReference type="Proteomes" id="UP001075354"/>
    </source>
</evidence>
<feature type="compositionally biased region" description="Low complexity" evidence="1">
    <location>
        <begin position="1"/>
        <end position="13"/>
    </location>
</feature>
<dbReference type="Proteomes" id="UP001075354">
    <property type="component" value="Chromosome 3"/>
</dbReference>
<evidence type="ECO:0000256" key="1">
    <source>
        <dbReference type="SAM" id="MobiDB-lite"/>
    </source>
</evidence>
<reference evidence="2" key="1">
    <citation type="submission" date="2022-12" db="EMBL/GenBank/DDBJ databases">
        <title>Chromosome-level genome assembly of the bean flower thrips Megalurothrips usitatus.</title>
        <authorList>
            <person name="Ma L."/>
            <person name="Liu Q."/>
            <person name="Li H."/>
            <person name="Cai W."/>
        </authorList>
    </citation>
    <scope>NUCLEOTIDE SEQUENCE</scope>
    <source>
        <strain evidence="2">Cailab_2022a</strain>
    </source>
</reference>
<proteinExistence type="predicted"/>
<protein>
    <recommendedName>
        <fullName evidence="4">Thyroid transcription factor 1-associated protein 26</fullName>
    </recommendedName>
</protein>
<dbReference type="PANTHER" id="PTHR15657:SF1">
    <property type="entry name" value="THYROID TRANSCRIPTION FACTOR 1-ASSOCIATED PROTEIN 26"/>
    <property type="match status" value="1"/>
</dbReference>
<accession>A0AAV7XTN0</accession>
<evidence type="ECO:0000313" key="2">
    <source>
        <dbReference type="EMBL" id="KAJ1529544.1"/>
    </source>
</evidence>
<dbReference type="PANTHER" id="PTHR15657">
    <property type="entry name" value="THYROID TRANSCRIPTION FACTOR 1-ASSOCIATED PROTEIN 26"/>
    <property type="match status" value="1"/>
</dbReference>
<dbReference type="InterPro" id="IPR013730">
    <property type="entry name" value="Fyv7/TAP26"/>
</dbReference>
<feature type="region of interest" description="Disordered" evidence="1">
    <location>
        <begin position="1"/>
        <end position="117"/>
    </location>
</feature>
<dbReference type="Pfam" id="PF08524">
    <property type="entry name" value="rRNA_processing"/>
    <property type="match status" value="1"/>
</dbReference>
<name>A0AAV7XTN0_9NEOP</name>
<gene>
    <name evidence="2" type="ORF">ONE63_006316</name>
</gene>
<keyword evidence="3" id="KW-1185">Reference proteome</keyword>
<dbReference type="EMBL" id="JAPTSV010000003">
    <property type="protein sequence ID" value="KAJ1529544.1"/>
    <property type="molecule type" value="Genomic_DNA"/>
</dbReference>
<sequence length="158" mass="18835">MSVMSSKESTSSKPKNKTFNKSQWRTNKYSHKSKVQQFEEKRRKSALHKYYKELKKSGLSGNSQQKPLIPGIPDKRQHRDINPYEKAKQELERRSKEKEEIRAERERQKAEREEALQKYKKEKLRKYKMLHKKTKKGQPVMAGRMEMLLEKIQQGIGS</sequence>
<dbReference type="GO" id="GO:0005634">
    <property type="term" value="C:nucleus"/>
    <property type="evidence" value="ECO:0007669"/>
    <property type="project" value="TreeGrafter"/>
</dbReference>